<proteinExistence type="predicted"/>
<dbReference type="AlphaFoldDB" id="A0A7L4ZF08"/>
<evidence type="ECO:0000313" key="1">
    <source>
        <dbReference type="EMBL" id="QHI35273.1"/>
    </source>
</evidence>
<sequence>MKKSNLTSLKLNKDLISSLHVNQLNGGNWTNNSWCACETERNCTDTECHTVWDCEL</sequence>
<dbReference type="EMBL" id="CP019288">
    <property type="protein sequence ID" value="QHI35273.1"/>
    <property type="molecule type" value="Genomic_DNA"/>
</dbReference>
<keyword evidence="2" id="KW-1185">Reference proteome</keyword>
<organism evidence="1 2">
    <name type="scientific">Kordia antarctica</name>
    <dbReference type="NCBI Taxonomy" id="1218801"/>
    <lineage>
        <taxon>Bacteria</taxon>
        <taxon>Pseudomonadati</taxon>
        <taxon>Bacteroidota</taxon>
        <taxon>Flavobacteriia</taxon>
        <taxon>Flavobacteriales</taxon>
        <taxon>Flavobacteriaceae</taxon>
        <taxon>Kordia</taxon>
    </lineage>
</organism>
<dbReference type="RefSeq" id="WP_160128025.1">
    <property type="nucleotide sequence ID" value="NZ_CP019288.1"/>
</dbReference>
<protein>
    <submittedName>
        <fullName evidence="1">Uncharacterized protein</fullName>
    </submittedName>
</protein>
<accession>A0A7L4ZF08</accession>
<dbReference type="Proteomes" id="UP000464657">
    <property type="component" value="Chromosome"/>
</dbReference>
<dbReference type="KEGG" id="kan:IMCC3317_06190"/>
<evidence type="ECO:0000313" key="2">
    <source>
        <dbReference type="Proteomes" id="UP000464657"/>
    </source>
</evidence>
<reference evidence="1 2" key="1">
    <citation type="journal article" date="2013" name="Int. J. Syst. Evol. Microbiol.">
        <title>Kordia antarctica sp. nov., isolated from Antarctic seawater.</title>
        <authorList>
            <person name="Baek K."/>
            <person name="Choi A."/>
            <person name="Kang I."/>
            <person name="Lee K."/>
            <person name="Cho J.C."/>
        </authorList>
    </citation>
    <scope>NUCLEOTIDE SEQUENCE [LARGE SCALE GENOMIC DNA]</scope>
    <source>
        <strain evidence="1 2">IMCC3317</strain>
    </source>
</reference>
<gene>
    <name evidence="1" type="ORF">IMCC3317_06190</name>
</gene>
<dbReference type="OrthoDB" id="1452668at2"/>
<name>A0A7L4ZF08_9FLAO</name>